<evidence type="ECO:0000313" key="1">
    <source>
        <dbReference type="EMBL" id="OUE04513.1"/>
    </source>
</evidence>
<accession>A0A1Y3FH59</accession>
<dbReference type="AlphaFoldDB" id="A0A1Y3FH59"/>
<comment type="caution">
    <text evidence="1">The sequence shown here is derived from an EMBL/GenBank/DDBJ whole genome shotgun (WGS) entry which is preliminary data.</text>
</comment>
<protein>
    <submittedName>
        <fullName evidence="1">Uncharacterized protein</fullName>
    </submittedName>
</protein>
<sequence length="58" mass="6777">MISDEAERLIPMALDPLGDWRDREHLANILTGMPDIDQRFRYYVQLYSHLSFAVVLIA</sequence>
<name>A0A1Y3FH59_CLAMM</name>
<organism evidence="1 2">
    <name type="scientific">Clavibacter michiganensis subsp. michiganensis</name>
    <dbReference type="NCBI Taxonomy" id="33013"/>
    <lineage>
        <taxon>Bacteria</taxon>
        <taxon>Bacillati</taxon>
        <taxon>Actinomycetota</taxon>
        <taxon>Actinomycetes</taxon>
        <taxon>Micrococcales</taxon>
        <taxon>Microbacteriaceae</taxon>
        <taxon>Clavibacter</taxon>
    </lineage>
</organism>
<dbReference type="Proteomes" id="UP000195062">
    <property type="component" value="Unassembled WGS sequence"/>
</dbReference>
<reference evidence="1 2" key="1">
    <citation type="submission" date="2016-08" db="EMBL/GenBank/DDBJ databases">
        <title>Genome sequence of Clavibacter michiganensis subsp. michiganensis strain CASJ007.</title>
        <authorList>
            <person name="Thapa S.P."/>
            <person name="Coaker G."/>
        </authorList>
    </citation>
    <scope>NUCLEOTIDE SEQUENCE [LARGE SCALE GENOMIC DNA]</scope>
    <source>
        <strain evidence="1">CASJ007</strain>
    </source>
</reference>
<gene>
    <name evidence="1" type="ORF">CMMCAS07_06175</name>
</gene>
<keyword evidence="2" id="KW-1185">Reference proteome</keyword>
<dbReference type="EMBL" id="MDHH01000001">
    <property type="protein sequence ID" value="OUE04513.1"/>
    <property type="molecule type" value="Genomic_DNA"/>
</dbReference>
<evidence type="ECO:0000313" key="2">
    <source>
        <dbReference type="Proteomes" id="UP000195062"/>
    </source>
</evidence>
<proteinExistence type="predicted"/>